<sequence length="474" mass="56177">MHRLGLVNSYNHRYDNNDNNNNNINVNSNNNITSSLTTSSYSISPQKLISKNEPPIFQVTNHHRYVHYRPSSMMLFTLMDSAELKQDDLKLKIMNDNCDESEKGIHLQLAAELGRCLLERNQELQNCIKTLQQQIEDKDCEIKLLDKQLESTREQLQIKYQYAEHLDQQNFEFEKQLMIEQRESEQNRQKIKQLTDLYEKIRKQYMDIEQDYECFRRQQLANNFNKQYKSSLSSSLNISKSNGVKRYSSVDTFFNNNKFSIKRINDYSFTTHLPFSSNDSSSIRCRWCLTLDSAIKNRFSEFKNKLTLLTNENNELNEKVCLYEYNNHILLERLKTVNITRQLKDENDQLQQELIECRKLLRMKDSSSSQSADENNDDKSFIEEYSAPTIYNNNNNNVSLYDEVTGQFNIITRKYDDLIREKSNERNDIGIQVSIAENKQYTNTKTYEVTNYRNLFQNIYDKLKINQEQTILLV</sequence>
<dbReference type="Proteomes" id="UP000663829">
    <property type="component" value="Unassembled WGS sequence"/>
</dbReference>
<dbReference type="InterPro" id="IPR026079">
    <property type="entry name" value="CDR2"/>
</dbReference>
<feature type="coiled-coil region" evidence="3">
    <location>
        <begin position="184"/>
        <end position="218"/>
    </location>
</feature>
<feature type="coiled-coil region" evidence="3">
    <location>
        <begin position="121"/>
        <end position="155"/>
    </location>
</feature>
<evidence type="ECO:0000313" key="6">
    <source>
        <dbReference type="Proteomes" id="UP000663829"/>
    </source>
</evidence>
<dbReference type="EMBL" id="CAJNOQ010002119">
    <property type="protein sequence ID" value="CAF0939837.1"/>
    <property type="molecule type" value="Genomic_DNA"/>
</dbReference>
<evidence type="ECO:0000256" key="3">
    <source>
        <dbReference type="SAM" id="Coils"/>
    </source>
</evidence>
<feature type="coiled-coil region" evidence="3">
    <location>
        <begin position="299"/>
        <end position="363"/>
    </location>
</feature>
<organism evidence="4 6">
    <name type="scientific">Didymodactylos carnosus</name>
    <dbReference type="NCBI Taxonomy" id="1234261"/>
    <lineage>
        <taxon>Eukaryota</taxon>
        <taxon>Metazoa</taxon>
        <taxon>Spiralia</taxon>
        <taxon>Gnathifera</taxon>
        <taxon>Rotifera</taxon>
        <taxon>Eurotatoria</taxon>
        <taxon>Bdelloidea</taxon>
        <taxon>Philodinida</taxon>
        <taxon>Philodinidae</taxon>
        <taxon>Didymodactylos</taxon>
    </lineage>
</organism>
<dbReference type="PANTHER" id="PTHR19232:SF7">
    <property type="entry name" value="CENTROCORTIN, ISOFORM A"/>
    <property type="match status" value="1"/>
</dbReference>
<dbReference type="PANTHER" id="PTHR19232">
    <property type="entry name" value="CENTROCORTIN FAMILY MEMBER"/>
    <property type="match status" value="1"/>
</dbReference>
<keyword evidence="6" id="KW-1185">Reference proteome</keyword>
<dbReference type="Proteomes" id="UP000681722">
    <property type="component" value="Unassembled WGS sequence"/>
</dbReference>
<evidence type="ECO:0000256" key="1">
    <source>
        <dbReference type="ARBA" id="ARBA00009019"/>
    </source>
</evidence>
<evidence type="ECO:0000313" key="5">
    <source>
        <dbReference type="EMBL" id="CAF3716446.1"/>
    </source>
</evidence>
<dbReference type="EMBL" id="CAJOBC010002119">
    <property type="protein sequence ID" value="CAF3716446.1"/>
    <property type="molecule type" value="Genomic_DNA"/>
</dbReference>
<protein>
    <submittedName>
        <fullName evidence="4">Uncharacterized protein</fullName>
    </submittedName>
</protein>
<accession>A0A814CGD4</accession>
<comment type="similarity">
    <text evidence="1">Belongs to the CDR2 family.</text>
</comment>
<keyword evidence="2 3" id="KW-0175">Coiled coil</keyword>
<dbReference type="OrthoDB" id="10059415at2759"/>
<dbReference type="AlphaFoldDB" id="A0A814CGD4"/>
<proteinExistence type="inferred from homology"/>
<name>A0A814CGD4_9BILA</name>
<evidence type="ECO:0000313" key="4">
    <source>
        <dbReference type="EMBL" id="CAF0939837.1"/>
    </source>
</evidence>
<gene>
    <name evidence="4" type="ORF">GPM918_LOCUS10646</name>
    <name evidence="5" type="ORF">SRO942_LOCUS10647</name>
</gene>
<reference evidence="4" key="1">
    <citation type="submission" date="2021-02" db="EMBL/GenBank/DDBJ databases">
        <authorList>
            <person name="Nowell W R."/>
        </authorList>
    </citation>
    <scope>NUCLEOTIDE SEQUENCE</scope>
</reference>
<comment type="caution">
    <text evidence="4">The sequence shown here is derived from an EMBL/GenBank/DDBJ whole genome shotgun (WGS) entry which is preliminary data.</text>
</comment>
<evidence type="ECO:0000256" key="2">
    <source>
        <dbReference type="ARBA" id="ARBA00023054"/>
    </source>
</evidence>